<protein>
    <recommendedName>
        <fullName evidence="3">Fimbrillin family protein</fullName>
    </recommendedName>
</protein>
<dbReference type="RefSeq" id="WP_183671496.1">
    <property type="nucleotide sequence ID" value="NZ_BMPB01000007.1"/>
</dbReference>
<reference evidence="1 2" key="1">
    <citation type="submission" date="2020-08" db="EMBL/GenBank/DDBJ databases">
        <title>Genomic Encyclopedia of Type Strains, Phase IV (KMG-IV): sequencing the most valuable type-strain genomes for metagenomic binning, comparative biology and taxonomic classification.</title>
        <authorList>
            <person name="Goeker M."/>
        </authorList>
    </citation>
    <scope>NUCLEOTIDE SEQUENCE [LARGE SCALE GENOMIC DNA]</scope>
    <source>
        <strain evidence="1 2">DSM 102983</strain>
    </source>
</reference>
<dbReference type="Proteomes" id="UP000533637">
    <property type="component" value="Unassembled WGS sequence"/>
</dbReference>
<comment type="caution">
    <text evidence="1">The sequence shown here is derived from an EMBL/GenBank/DDBJ whole genome shotgun (WGS) entry which is preliminary data.</text>
</comment>
<gene>
    <name evidence="1" type="ORF">GGQ57_003273</name>
</gene>
<sequence length="319" mass="33462">MKTGKLLIMSLLGTTFLGGCTNTEEPVTDGTAQAIEVNAGIAEATRAVISGGYVNDLEVSFARLDNPGTTGSVWNTPSIDAVRTGGTGNTVLTFEPEQTYLTEDGESVLIGYYPRKTLNSGTTNPVSVTYTITGEEDIMATGVQTGSLVNKFETFTFSHLLTQLQFRCTGSAGAIDKWTAITSIKVKNVATGLKLSLDKTKGAQLTATGTANQTLTVKNCPSTVSAPDAEKPSTGYLLLYPTVNLGTEDLPIGLEVKGTYDGSPKILDVTVSNISEGVKAGYSHLITLTFTEDGKIAVETGIAEWQPGNNGSTIITPGK</sequence>
<name>A0ABR6KPF5_9BACT</name>
<dbReference type="PROSITE" id="PS51257">
    <property type="entry name" value="PROKAR_LIPOPROTEIN"/>
    <property type="match status" value="1"/>
</dbReference>
<dbReference type="Gene3D" id="2.60.40.2630">
    <property type="match status" value="1"/>
</dbReference>
<proteinExistence type="predicted"/>
<accession>A0ABR6KPF5</accession>
<dbReference type="Pfam" id="PF13149">
    <property type="entry name" value="Mfa_like_1"/>
    <property type="match status" value="1"/>
</dbReference>
<dbReference type="EMBL" id="JACHOC010000006">
    <property type="protein sequence ID" value="MBB4623361.1"/>
    <property type="molecule type" value="Genomic_DNA"/>
</dbReference>
<evidence type="ECO:0000313" key="2">
    <source>
        <dbReference type="Proteomes" id="UP000533637"/>
    </source>
</evidence>
<evidence type="ECO:0008006" key="3">
    <source>
        <dbReference type="Google" id="ProtNLM"/>
    </source>
</evidence>
<keyword evidence="2" id="KW-1185">Reference proteome</keyword>
<organism evidence="1 2">
    <name type="scientific">Parabacteroides faecis</name>
    <dbReference type="NCBI Taxonomy" id="1217282"/>
    <lineage>
        <taxon>Bacteria</taxon>
        <taxon>Pseudomonadati</taxon>
        <taxon>Bacteroidota</taxon>
        <taxon>Bacteroidia</taxon>
        <taxon>Bacteroidales</taxon>
        <taxon>Tannerellaceae</taxon>
        <taxon>Parabacteroides</taxon>
    </lineage>
</organism>
<evidence type="ECO:0000313" key="1">
    <source>
        <dbReference type="EMBL" id="MBB4623361.1"/>
    </source>
</evidence>
<dbReference type="InterPro" id="IPR025049">
    <property type="entry name" value="Mfa-like_1"/>
</dbReference>